<feature type="compositionally biased region" description="Acidic residues" evidence="1">
    <location>
        <begin position="461"/>
        <end position="479"/>
    </location>
</feature>
<evidence type="ECO:0000256" key="1">
    <source>
        <dbReference type="SAM" id="MobiDB-lite"/>
    </source>
</evidence>
<feature type="compositionally biased region" description="Basic and acidic residues" evidence="1">
    <location>
        <begin position="560"/>
        <end position="593"/>
    </location>
</feature>
<feature type="compositionally biased region" description="Low complexity" evidence="1">
    <location>
        <begin position="199"/>
        <end position="209"/>
    </location>
</feature>
<dbReference type="AlphaFoldDB" id="A0AAJ7U654"/>
<keyword evidence="2" id="KW-1185">Reference proteome</keyword>
<reference evidence="3 4" key="1">
    <citation type="submission" date="2025-04" db="UniProtKB">
        <authorList>
            <consortium name="RefSeq"/>
        </authorList>
    </citation>
    <scope>IDENTIFICATION</scope>
    <source>
        <tissue evidence="3 4">Sperm</tissue>
    </source>
</reference>
<evidence type="ECO:0000313" key="3">
    <source>
        <dbReference type="RefSeq" id="XP_032829008.1"/>
    </source>
</evidence>
<feature type="compositionally biased region" description="Polar residues" evidence="1">
    <location>
        <begin position="167"/>
        <end position="177"/>
    </location>
</feature>
<feature type="region of interest" description="Disordered" evidence="1">
    <location>
        <begin position="365"/>
        <end position="480"/>
    </location>
</feature>
<accession>A0AAJ7U654</accession>
<feature type="region of interest" description="Disordered" evidence="1">
    <location>
        <begin position="560"/>
        <end position="610"/>
    </location>
</feature>
<sequence>MKPDIVTEQPVSGLGRAQRKSVTAMETAEPSALPGGAKPKSGTLANAGKVASRASLSRSSSASSQSRTGKTSGTAKATSTKARPASMSLGGSRGQVDGQAPHVGGESGVDTAGKKSSVKDASSAGKDGVPKKSSSVKTRKPRPASAVMETPPSSEASSNPKPRPSSMIGSRSLSVNKTVGRPGKADTSGAVALEGNQRKSSVSKTSSSKSEIKPSIKKQPSSSPAPSKAAGKSTKDKASSIKIKKSSQPSPKASSTSSLPPKPAKKLTSKPVAASVADDPKVKPEQGPKVKSDQDRIQEIAPEAHVGDAEGNDDAADMKEACGEEVRGEEVRGVKIAEAVEEMEAGVLVEEAGSLDSVPPLARVVSEVHADSETDESVPEAEAKDAEDCEEMDCREDKMKTEDEDDEEDEDDDDDDDMYEREETCEEAAEEDMDECDTQRDDPDTEACEKEKEAEEKEQMSDDDEDDDEEDSDDDEDDIFCQATLIVKPNAQGSGKREGLCLAEIASNEIMVRRKPRSPSQEIPSPQIVCEERLVQYVLCENPGPEKTMKDNSNSMLKRAESFGERDKEGRKSPQNKWEKDCCEKELSMKQDMTEDASSSDESTARDEDDLPTMTVEPCKINVTVNMLHQELSNGGGKSGRLLLDLVHSEDDDEWVDLSNETFEDYEQYVSEKAAGHGLTEFDKILVEPDSSVAPERAVEATTSDGDAATPCRGVGALEDRASTVPIVAVGRVRPPKPPGPHFPGEAGNYVKLGARFQDATASGDDTSEMAGGRRFVARSPEAVAERPVVEEENEGGPKVGPVLGNGCLSQQPLGMGLAKEKVVGTSLNVQPKVHADFCPPHSNDPTLFKIPGANGMLPEKIPLNGSKESSSIFSVCLGGNCQKVFPWGPPCKAPI</sequence>
<feature type="compositionally biased region" description="Basic and acidic residues" evidence="1">
    <location>
        <begin position="437"/>
        <end position="460"/>
    </location>
</feature>
<feature type="region of interest" description="Disordered" evidence="1">
    <location>
        <begin position="1"/>
        <end position="297"/>
    </location>
</feature>
<protein>
    <submittedName>
        <fullName evidence="3 4">Nucleolar protein dao-5-like isoform X1</fullName>
    </submittedName>
</protein>
<gene>
    <name evidence="3 4" type="primary">LOC116953182</name>
</gene>
<proteinExistence type="predicted"/>
<feature type="compositionally biased region" description="Acidic residues" evidence="1">
    <location>
        <begin position="402"/>
        <end position="436"/>
    </location>
</feature>
<organism evidence="2 3">
    <name type="scientific">Petromyzon marinus</name>
    <name type="common">Sea lamprey</name>
    <dbReference type="NCBI Taxonomy" id="7757"/>
    <lineage>
        <taxon>Eukaryota</taxon>
        <taxon>Metazoa</taxon>
        <taxon>Chordata</taxon>
        <taxon>Craniata</taxon>
        <taxon>Vertebrata</taxon>
        <taxon>Cyclostomata</taxon>
        <taxon>Hyperoartia</taxon>
        <taxon>Petromyzontiformes</taxon>
        <taxon>Petromyzontidae</taxon>
        <taxon>Petromyzon</taxon>
    </lineage>
</organism>
<feature type="compositionally biased region" description="Low complexity" evidence="1">
    <location>
        <begin position="246"/>
        <end position="259"/>
    </location>
</feature>
<dbReference type="Proteomes" id="UP001318040">
    <property type="component" value="Chromosome 50"/>
</dbReference>
<dbReference type="RefSeq" id="XP_032829008.1">
    <property type="nucleotide sequence ID" value="XM_032973117.1"/>
</dbReference>
<evidence type="ECO:0000313" key="2">
    <source>
        <dbReference type="Proteomes" id="UP001318040"/>
    </source>
</evidence>
<feature type="compositionally biased region" description="Low complexity" evidence="1">
    <location>
        <begin position="51"/>
        <end position="82"/>
    </location>
</feature>
<feature type="compositionally biased region" description="Basic and acidic residues" evidence="1">
    <location>
        <begin position="278"/>
        <end position="297"/>
    </location>
</feature>
<evidence type="ECO:0000313" key="4">
    <source>
        <dbReference type="RefSeq" id="XP_032829009.1"/>
    </source>
</evidence>
<dbReference type="KEGG" id="pmrn:116953182"/>
<feature type="compositionally biased region" description="Low complexity" evidence="1">
    <location>
        <begin position="217"/>
        <end position="232"/>
    </location>
</feature>
<feature type="region of interest" description="Disordered" evidence="1">
    <location>
        <begin position="783"/>
        <end position="804"/>
    </location>
</feature>
<feature type="compositionally biased region" description="Polar residues" evidence="1">
    <location>
        <begin position="151"/>
        <end position="160"/>
    </location>
</feature>
<name>A0AAJ7U654_PETMA</name>
<dbReference type="RefSeq" id="XP_032829009.1">
    <property type="nucleotide sequence ID" value="XM_032973118.1"/>
</dbReference>